<keyword evidence="4 9" id="KW-0997">Cell inner membrane</keyword>
<comment type="function">
    <text evidence="9">Part of the tripartite ATP-independent periplasmic (TRAP) transport system.</text>
</comment>
<dbReference type="EMBL" id="CYUE01000023">
    <property type="protein sequence ID" value="CUK27468.1"/>
    <property type="molecule type" value="Genomic_DNA"/>
</dbReference>
<accession>A0A0P1IUX6</accession>
<gene>
    <name evidence="11" type="ORF">TA5114_03296</name>
</gene>
<evidence type="ECO:0000259" key="10">
    <source>
        <dbReference type="Pfam" id="PF04290"/>
    </source>
</evidence>
<comment type="caution">
    <text evidence="9">Lacks conserved residue(s) required for the propagation of feature annotation.</text>
</comment>
<evidence type="ECO:0000256" key="3">
    <source>
        <dbReference type="ARBA" id="ARBA00022475"/>
    </source>
</evidence>
<evidence type="ECO:0000256" key="5">
    <source>
        <dbReference type="ARBA" id="ARBA00022692"/>
    </source>
</evidence>
<feature type="domain" description="Tripartite ATP-independent periplasmic transporters DctQ component" evidence="10">
    <location>
        <begin position="47"/>
        <end position="180"/>
    </location>
</feature>
<feature type="transmembrane region" description="Helical" evidence="9">
    <location>
        <begin position="188"/>
        <end position="214"/>
    </location>
</feature>
<evidence type="ECO:0000313" key="12">
    <source>
        <dbReference type="Proteomes" id="UP000051184"/>
    </source>
</evidence>
<evidence type="ECO:0000256" key="6">
    <source>
        <dbReference type="ARBA" id="ARBA00022989"/>
    </source>
</evidence>
<evidence type="ECO:0000256" key="2">
    <source>
        <dbReference type="ARBA" id="ARBA00022448"/>
    </source>
</evidence>
<dbReference type="PANTHER" id="PTHR35011:SF4">
    <property type="entry name" value="SLL1102 PROTEIN"/>
    <property type="match status" value="1"/>
</dbReference>
<comment type="subunit">
    <text evidence="9">The complex comprises the extracytoplasmic solute receptor protein and the two transmembrane proteins.</text>
</comment>
<feature type="transmembrane region" description="Helical" evidence="9">
    <location>
        <begin position="112"/>
        <end position="134"/>
    </location>
</feature>
<feature type="transmembrane region" description="Helical" evidence="9">
    <location>
        <begin position="154"/>
        <end position="176"/>
    </location>
</feature>
<reference evidence="12" key="1">
    <citation type="submission" date="2015-09" db="EMBL/GenBank/DDBJ databases">
        <authorList>
            <person name="Rodrigo-Torres Lidia"/>
            <person name="Arahal R.David."/>
        </authorList>
    </citation>
    <scope>NUCLEOTIDE SEQUENCE [LARGE SCALE GENOMIC DNA]</scope>
    <source>
        <strain evidence="12">CECT 5114</strain>
    </source>
</reference>
<keyword evidence="7 9" id="KW-0472">Membrane</keyword>
<dbReference type="RefSeq" id="WP_058316382.1">
    <property type="nucleotide sequence ID" value="NZ_CYUE01000023.1"/>
</dbReference>
<evidence type="ECO:0000256" key="9">
    <source>
        <dbReference type="RuleBase" id="RU369079"/>
    </source>
</evidence>
<dbReference type="Proteomes" id="UP000051184">
    <property type="component" value="Unassembled WGS sequence"/>
</dbReference>
<evidence type="ECO:0000256" key="8">
    <source>
        <dbReference type="ARBA" id="ARBA00038436"/>
    </source>
</evidence>
<evidence type="ECO:0000256" key="7">
    <source>
        <dbReference type="ARBA" id="ARBA00023136"/>
    </source>
</evidence>
<evidence type="ECO:0000256" key="4">
    <source>
        <dbReference type="ARBA" id="ARBA00022519"/>
    </source>
</evidence>
<name>A0A0P1IUX6_9RHOB</name>
<keyword evidence="3" id="KW-1003">Cell membrane</keyword>
<comment type="subcellular location">
    <subcellularLocation>
        <location evidence="1 9">Cell inner membrane</location>
        <topology evidence="1 9">Multi-pass membrane protein</topology>
    </subcellularLocation>
</comment>
<dbReference type="GO" id="GO:0005886">
    <property type="term" value="C:plasma membrane"/>
    <property type="evidence" value="ECO:0007669"/>
    <property type="project" value="UniProtKB-SubCell"/>
</dbReference>
<evidence type="ECO:0000256" key="1">
    <source>
        <dbReference type="ARBA" id="ARBA00004429"/>
    </source>
</evidence>
<proteinExistence type="inferred from homology"/>
<keyword evidence="6 9" id="KW-1133">Transmembrane helix</keyword>
<feature type="transmembrane region" description="Helical" evidence="9">
    <location>
        <begin position="32"/>
        <end position="57"/>
    </location>
</feature>
<dbReference type="InterPro" id="IPR007387">
    <property type="entry name" value="TRAP_DctQ"/>
</dbReference>
<dbReference type="AlphaFoldDB" id="A0A0P1IUX6"/>
<dbReference type="InterPro" id="IPR055348">
    <property type="entry name" value="DctQ"/>
</dbReference>
<comment type="similarity">
    <text evidence="8 9">Belongs to the TRAP transporter small permease family.</text>
</comment>
<keyword evidence="2 9" id="KW-0813">Transport</keyword>
<dbReference type="Pfam" id="PF04290">
    <property type="entry name" value="DctQ"/>
    <property type="match status" value="1"/>
</dbReference>
<protein>
    <recommendedName>
        <fullName evidence="9">TRAP transporter small permease protein</fullName>
    </recommendedName>
</protein>
<evidence type="ECO:0000313" key="11">
    <source>
        <dbReference type="EMBL" id="CUK27468.1"/>
    </source>
</evidence>
<keyword evidence="12" id="KW-1185">Reference proteome</keyword>
<organism evidence="11 12">
    <name type="scientific">Cognatishimia activa</name>
    <dbReference type="NCBI Taxonomy" id="1715691"/>
    <lineage>
        <taxon>Bacteria</taxon>
        <taxon>Pseudomonadati</taxon>
        <taxon>Pseudomonadota</taxon>
        <taxon>Alphaproteobacteria</taxon>
        <taxon>Rhodobacterales</taxon>
        <taxon>Paracoccaceae</taxon>
        <taxon>Cognatishimia</taxon>
    </lineage>
</organism>
<feature type="transmembrane region" description="Helical" evidence="9">
    <location>
        <begin position="72"/>
        <end position="91"/>
    </location>
</feature>
<keyword evidence="5 9" id="KW-0812">Transmembrane</keyword>
<dbReference type="GO" id="GO:0022857">
    <property type="term" value="F:transmembrane transporter activity"/>
    <property type="evidence" value="ECO:0007669"/>
    <property type="project" value="UniProtKB-UniRule"/>
</dbReference>
<dbReference type="OrthoDB" id="4250245at2"/>
<feature type="transmembrane region" description="Helical" evidence="9">
    <location>
        <begin position="234"/>
        <end position="253"/>
    </location>
</feature>
<sequence length="259" mass="29432">MPGNADITIEQSIAISDPGEMDRDQQTKADRFVIAISNITAWLFPVLMVAICAQVILRKMGYNQAWLDDAQWWMYGFSMTVGFAYAITTQSHVRVDILHQNFSPEKKARVEVFGLGWLLLPFLAMMTDILFHYGWTSLMAGEGSDSPNGLHRLYLLKMSLPLIFALACLATISMLVRHLRKLRPATLAAVLIAAFPGAWFIVERIVFYILWWSIRLTDSEIQSRRIIKEPLLEPTIWYGLAILVSIITISTLLTRRQKG</sequence>
<dbReference type="PANTHER" id="PTHR35011">
    <property type="entry name" value="2,3-DIKETO-L-GULONATE TRAP TRANSPORTER SMALL PERMEASE PROTEIN YIAM"/>
    <property type="match status" value="1"/>
</dbReference>